<dbReference type="Proteomes" id="UP000831701">
    <property type="component" value="Chromosome 23"/>
</dbReference>
<keyword evidence="2" id="KW-1185">Reference proteome</keyword>
<reference evidence="1" key="1">
    <citation type="submission" date="2022-04" db="EMBL/GenBank/DDBJ databases">
        <title>Jade perch genome.</title>
        <authorList>
            <person name="Chao B."/>
        </authorList>
    </citation>
    <scope>NUCLEOTIDE SEQUENCE</scope>
    <source>
        <strain evidence="1">CB-2022</strain>
    </source>
</reference>
<dbReference type="EMBL" id="CM041553">
    <property type="protein sequence ID" value="KAI3353229.1"/>
    <property type="molecule type" value="Genomic_DNA"/>
</dbReference>
<evidence type="ECO:0000313" key="2">
    <source>
        <dbReference type="Proteomes" id="UP000831701"/>
    </source>
</evidence>
<evidence type="ECO:0000313" key="1">
    <source>
        <dbReference type="EMBL" id="KAI3353229.1"/>
    </source>
</evidence>
<accession>A0ACB8VCP1</accession>
<gene>
    <name evidence="1" type="ORF">L3Q82_019264</name>
</gene>
<comment type="caution">
    <text evidence="1">The sequence shown here is derived from an EMBL/GenBank/DDBJ whole genome shotgun (WGS) entry which is preliminary data.</text>
</comment>
<sequence>MPPGRLPREVFQACPTGRRPPGKTQDTLERLCLSAGLGTPRGPPGRAGGSVWGEGSLGISLLRLLPPQPGPGSSWLKMDGWMDGFDRVVKLCGPLQVMAVAVSRDLTVQVLEDVNAVKLNDRQQALRAAIQRGEPKSLGVSCVHGPGQVRCDVDAQELDIVDTLNCFPVDEERSVLCPPGPPVVHYDLLGLAGVQNKVSQVMLGLMVMSYSIPLHFTEFTEVVSLGVPWWSGLTFITAGVVAIVLDKHSNMKILWVCLIVSLVATVLSVVAVIIYSVDIDRNPEIPCIKMQHGSCNEKHYVTRLSRGLKSSLLLFTLAQTTISAIVCFLLFRQRHNFGQYAVRHQRFLLISKELISLLKVHQVLEDRHRLCVIGVLFLSVSGEKEGNKEGRSGTIQELRAALADLAGEGRTYLGRLAGEQTVLSVQKAFSQVLGVVAEGLAGGLNVLLEYVSHFLQTAGFQEIHLSLTKTDLSLTEIHLSLTKTDLSLTETPGLFPANTKLLPVLFLAVLFALLSTVGVNINKVTPDGLIFVVQWVVMALIAYWLLSLAFRLVASTLRRILWLFKVGVALACFGLILSDHSVGTETIAIRLAVLVCVCILLGIGTSRGPNAADRTAHLEEQMKVLERRLREMEKWKRTEE</sequence>
<name>A0ACB8VCP1_9TELE</name>
<proteinExistence type="predicted"/>
<protein>
    <submittedName>
        <fullName evidence="1">Uncharacterized protein</fullName>
    </submittedName>
</protein>
<organism evidence="1 2">
    <name type="scientific">Scortum barcoo</name>
    <name type="common">barcoo grunter</name>
    <dbReference type="NCBI Taxonomy" id="214431"/>
    <lineage>
        <taxon>Eukaryota</taxon>
        <taxon>Metazoa</taxon>
        <taxon>Chordata</taxon>
        <taxon>Craniata</taxon>
        <taxon>Vertebrata</taxon>
        <taxon>Euteleostomi</taxon>
        <taxon>Actinopterygii</taxon>
        <taxon>Neopterygii</taxon>
        <taxon>Teleostei</taxon>
        <taxon>Neoteleostei</taxon>
        <taxon>Acanthomorphata</taxon>
        <taxon>Eupercaria</taxon>
        <taxon>Centrarchiformes</taxon>
        <taxon>Terapontoidei</taxon>
        <taxon>Terapontidae</taxon>
        <taxon>Scortum</taxon>
    </lineage>
</organism>